<protein>
    <submittedName>
        <fullName evidence="1">Uncharacterized protein</fullName>
    </submittedName>
</protein>
<organism evidence="1">
    <name type="scientific">Amphimedon queenslandica</name>
    <name type="common">Sponge</name>
    <dbReference type="NCBI Taxonomy" id="400682"/>
    <lineage>
        <taxon>Eukaryota</taxon>
        <taxon>Metazoa</taxon>
        <taxon>Porifera</taxon>
        <taxon>Demospongiae</taxon>
        <taxon>Heteroscleromorpha</taxon>
        <taxon>Haplosclerida</taxon>
        <taxon>Niphatidae</taxon>
        <taxon>Amphimedon</taxon>
    </lineage>
</organism>
<name>A0A1X7UJ38_AMPQE</name>
<dbReference type="InParanoid" id="A0A1X7UJ38"/>
<dbReference type="EnsemblMetazoa" id="Aqu2.1.27767_001">
    <property type="protein sequence ID" value="Aqu2.1.27767_001"/>
    <property type="gene ID" value="Aqu2.1.27767"/>
</dbReference>
<accession>A0A1X7UJ38</accession>
<reference evidence="1" key="1">
    <citation type="submission" date="2017-05" db="UniProtKB">
        <authorList>
            <consortium name="EnsemblMetazoa"/>
        </authorList>
    </citation>
    <scope>IDENTIFICATION</scope>
</reference>
<sequence>MSVARGLVLYFNPSLLRENGGHVELNRNWALSLLERMKYVKRKGSTARNKESVSDFMERKSTFLQDVVATVEIEEVPFELTLNWDQTGIKIVPSSSWTMEIQGSKRVEISGIAD</sequence>
<proteinExistence type="predicted"/>
<evidence type="ECO:0000313" key="1">
    <source>
        <dbReference type="EnsemblMetazoa" id="Aqu2.1.27767_001"/>
    </source>
</evidence>
<dbReference type="AlphaFoldDB" id="A0A1X7UJ38"/>